<keyword evidence="5" id="KW-1185">Reference proteome</keyword>
<evidence type="ECO:0000256" key="1">
    <source>
        <dbReference type="SAM" id="Coils"/>
    </source>
</evidence>
<accession>A0A8X8IUA0</accession>
<feature type="compositionally biased region" description="Basic and acidic residues" evidence="2">
    <location>
        <begin position="166"/>
        <end position="181"/>
    </location>
</feature>
<keyword evidence="3" id="KW-0812">Transmembrane</keyword>
<protein>
    <recommendedName>
        <fullName evidence="6">BZIP domain-containing protein</fullName>
    </recommendedName>
</protein>
<feature type="coiled-coil region" evidence="1">
    <location>
        <begin position="194"/>
        <end position="332"/>
    </location>
</feature>
<dbReference type="AlphaFoldDB" id="A0A8X8IUA0"/>
<reference evidence="4" key="1">
    <citation type="journal article" date="2020" name="bioRxiv">
        <title>Hybrid origin of Populus tomentosa Carr. identified through genome sequencing and phylogenomic analysis.</title>
        <authorList>
            <person name="An X."/>
            <person name="Gao K."/>
            <person name="Chen Z."/>
            <person name="Li J."/>
            <person name="Yang X."/>
            <person name="Yang X."/>
            <person name="Zhou J."/>
            <person name="Guo T."/>
            <person name="Zhao T."/>
            <person name="Huang S."/>
            <person name="Miao D."/>
            <person name="Khan W.U."/>
            <person name="Rao P."/>
            <person name="Ye M."/>
            <person name="Lei B."/>
            <person name="Liao W."/>
            <person name="Wang J."/>
            <person name="Ji L."/>
            <person name="Li Y."/>
            <person name="Guo B."/>
            <person name="Mustafa N.S."/>
            <person name="Li S."/>
            <person name="Yun Q."/>
            <person name="Keller S.R."/>
            <person name="Mao J."/>
            <person name="Zhang R."/>
            <person name="Strauss S.H."/>
        </authorList>
    </citation>
    <scope>NUCLEOTIDE SEQUENCE</scope>
    <source>
        <strain evidence="4">GM15</strain>
        <tissue evidence="4">Leaf</tissue>
    </source>
</reference>
<proteinExistence type="predicted"/>
<keyword evidence="3" id="KW-1133">Transmembrane helix</keyword>
<dbReference type="EMBL" id="JAAWWB010000001">
    <property type="protein sequence ID" value="KAG6791472.1"/>
    <property type="molecule type" value="Genomic_DNA"/>
</dbReference>
<dbReference type="Proteomes" id="UP000886885">
    <property type="component" value="Chromosome 1A"/>
</dbReference>
<evidence type="ECO:0000313" key="4">
    <source>
        <dbReference type="EMBL" id="KAG6791472.1"/>
    </source>
</evidence>
<evidence type="ECO:0000256" key="3">
    <source>
        <dbReference type="SAM" id="Phobius"/>
    </source>
</evidence>
<organism evidence="4 5">
    <name type="scientific">Populus tomentosa</name>
    <name type="common">Chinese white poplar</name>
    <dbReference type="NCBI Taxonomy" id="118781"/>
    <lineage>
        <taxon>Eukaryota</taxon>
        <taxon>Viridiplantae</taxon>
        <taxon>Streptophyta</taxon>
        <taxon>Embryophyta</taxon>
        <taxon>Tracheophyta</taxon>
        <taxon>Spermatophyta</taxon>
        <taxon>Magnoliopsida</taxon>
        <taxon>eudicotyledons</taxon>
        <taxon>Gunneridae</taxon>
        <taxon>Pentapetalae</taxon>
        <taxon>rosids</taxon>
        <taxon>fabids</taxon>
        <taxon>Malpighiales</taxon>
        <taxon>Salicaceae</taxon>
        <taxon>Saliceae</taxon>
        <taxon>Populus</taxon>
    </lineage>
</organism>
<evidence type="ECO:0008006" key="6">
    <source>
        <dbReference type="Google" id="ProtNLM"/>
    </source>
</evidence>
<keyword evidence="3" id="KW-0472">Membrane</keyword>
<feature type="region of interest" description="Disordered" evidence="2">
    <location>
        <begin position="155"/>
        <end position="181"/>
    </location>
</feature>
<evidence type="ECO:0000256" key="2">
    <source>
        <dbReference type="SAM" id="MobiDB-lite"/>
    </source>
</evidence>
<evidence type="ECO:0000313" key="5">
    <source>
        <dbReference type="Proteomes" id="UP000886885"/>
    </source>
</evidence>
<sequence length="345" mass="40014">MNGTSRDDLTARWMSSPRLTKVVLVSVFHMFYEFEGCRAISPDFARQINFIFLSLPLSLSLCVFIFIHYFFFFLSLYYPFCRLAHELQLLFFFSRKPAMDYESPWRHLFEASLPPPAPDFEAYNGAPYSSLTEFETDQKARGNQQAFNYFLAAGPGSPHESSNITDTDKKGQDLEATKDQVAKKRKIAIDKAYRERCRRNKFETERNLEQLRRENDRLKGENASFKTEAVRTRQTLQSQEQEMKQLRKTIVLLKEKHDKQNTVVEVLSNRLAGANVTDLQRENTQLKSQIILLMSQVNDQNNVDKLQLQEKNAQLEHEKSSLEVIVQALCEKINNEKGHEGDHAS</sequence>
<feature type="transmembrane region" description="Helical" evidence="3">
    <location>
        <begin position="50"/>
        <end position="78"/>
    </location>
</feature>
<dbReference type="OrthoDB" id="847227at2759"/>
<keyword evidence="1" id="KW-0175">Coiled coil</keyword>
<name>A0A8X8IUA0_POPTO</name>
<gene>
    <name evidence="4" type="ORF">POTOM_000593</name>
</gene>
<comment type="caution">
    <text evidence="4">The sequence shown here is derived from an EMBL/GenBank/DDBJ whole genome shotgun (WGS) entry which is preliminary data.</text>
</comment>